<dbReference type="RefSeq" id="WP_147258794.1">
    <property type="nucleotide sequence ID" value="NZ_VIWU01000001.1"/>
</dbReference>
<evidence type="ECO:0000256" key="8">
    <source>
        <dbReference type="RuleBase" id="RU364068"/>
    </source>
</evidence>
<evidence type="ECO:0000313" key="11">
    <source>
        <dbReference type="Proteomes" id="UP000321261"/>
    </source>
</evidence>
<keyword evidence="6 7" id="KW-0460">Magnesium</keyword>
<dbReference type="Gene3D" id="3.40.190.80">
    <property type="match status" value="1"/>
</dbReference>
<protein>
    <recommendedName>
        <fullName evidence="8">Inositol-1-monophosphatase</fullName>
        <ecNumber evidence="8">3.1.3.25</ecNumber>
    </recommendedName>
</protein>
<dbReference type="InterPro" id="IPR020550">
    <property type="entry name" value="Inositol_monophosphatase_CS"/>
</dbReference>
<evidence type="ECO:0000256" key="9">
    <source>
        <dbReference type="SAM" id="MobiDB-lite"/>
    </source>
</evidence>
<feature type="compositionally biased region" description="Low complexity" evidence="9">
    <location>
        <begin position="7"/>
        <end position="20"/>
    </location>
</feature>
<comment type="cofactor">
    <cofactor evidence="2 7 8">
        <name>Mg(2+)</name>
        <dbReference type="ChEBI" id="CHEBI:18420"/>
    </cofactor>
</comment>
<comment type="similarity">
    <text evidence="3 8">Belongs to the inositol monophosphatase superfamily.</text>
</comment>
<dbReference type="GO" id="GO:0046854">
    <property type="term" value="P:phosphatidylinositol phosphate biosynthetic process"/>
    <property type="evidence" value="ECO:0007669"/>
    <property type="project" value="InterPro"/>
</dbReference>
<gene>
    <name evidence="10" type="ORF">FHX44_115988</name>
</gene>
<evidence type="ECO:0000313" key="10">
    <source>
        <dbReference type="EMBL" id="TWF80051.1"/>
    </source>
</evidence>
<feature type="region of interest" description="Disordered" evidence="9">
    <location>
        <begin position="1"/>
        <end position="24"/>
    </location>
</feature>
<dbReference type="PROSITE" id="PS00630">
    <property type="entry name" value="IMP_2"/>
    <property type="match status" value="1"/>
</dbReference>
<organism evidence="10 11">
    <name type="scientific">Pseudonocardia hierapolitana</name>
    <dbReference type="NCBI Taxonomy" id="1128676"/>
    <lineage>
        <taxon>Bacteria</taxon>
        <taxon>Bacillati</taxon>
        <taxon>Actinomycetota</taxon>
        <taxon>Actinomycetes</taxon>
        <taxon>Pseudonocardiales</taxon>
        <taxon>Pseudonocardiaceae</taxon>
        <taxon>Pseudonocardia</taxon>
    </lineage>
</organism>
<dbReference type="InterPro" id="IPR033942">
    <property type="entry name" value="IMPase"/>
</dbReference>
<dbReference type="EC" id="3.1.3.25" evidence="8"/>
<dbReference type="OrthoDB" id="9772456at2"/>
<dbReference type="AlphaFoldDB" id="A0A561SYY7"/>
<dbReference type="SUPFAM" id="SSF56655">
    <property type="entry name" value="Carbohydrate phosphatase"/>
    <property type="match status" value="1"/>
</dbReference>
<dbReference type="Proteomes" id="UP000321261">
    <property type="component" value="Unassembled WGS sequence"/>
</dbReference>
<dbReference type="PRINTS" id="PR00377">
    <property type="entry name" value="IMPHPHTASES"/>
</dbReference>
<evidence type="ECO:0000256" key="3">
    <source>
        <dbReference type="ARBA" id="ARBA00009759"/>
    </source>
</evidence>
<dbReference type="GO" id="GO:0007165">
    <property type="term" value="P:signal transduction"/>
    <property type="evidence" value="ECO:0007669"/>
    <property type="project" value="TreeGrafter"/>
</dbReference>
<proteinExistence type="inferred from homology"/>
<keyword evidence="5 8" id="KW-0378">Hydrolase</keyword>
<dbReference type="Gene3D" id="3.30.540.10">
    <property type="entry name" value="Fructose-1,6-Bisphosphatase, subunit A, domain 1"/>
    <property type="match status" value="1"/>
</dbReference>
<keyword evidence="11" id="KW-1185">Reference proteome</keyword>
<comment type="caution">
    <text evidence="10">The sequence shown here is derived from an EMBL/GenBank/DDBJ whole genome shotgun (WGS) entry which is preliminary data.</text>
</comment>
<feature type="binding site" evidence="7">
    <location>
        <position position="119"/>
    </location>
    <ligand>
        <name>Mg(2+)</name>
        <dbReference type="ChEBI" id="CHEBI:18420"/>
        <label>1</label>
        <note>catalytic</note>
    </ligand>
</feature>
<dbReference type="EMBL" id="VIWU01000001">
    <property type="protein sequence ID" value="TWF80051.1"/>
    <property type="molecule type" value="Genomic_DNA"/>
</dbReference>
<feature type="binding site" evidence="7">
    <location>
        <position position="101"/>
    </location>
    <ligand>
        <name>Mg(2+)</name>
        <dbReference type="ChEBI" id="CHEBI:18420"/>
        <label>1</label>
        <note>catalytic</note>
    </ligand>
</feature>
<feature type="binding site" evidence="7">
    <location>
        <position position="117"/>
    </location>
    <ligand>
        <name>Mg(2+)</name>
        <dbReference type="ChEBI" id="CHEBI:18420"/>
        <label>1</label>
        <note>catalytic</note>
    </ligand>
</feature>
<dbReference type="Pfam" id="PF00459">
    <property type="entry name" value="Inositol_P"/>
    <property type="match status" value="1"/>
</dbReference>
<feature type="binding site" evidence="7">
    <location>
        <position position="120"/>
    </location>
    <ligand>
        <name>Mg(2+)</name>
        <dbReference type="ChEBI" id="CHEBI:18420"/>
        <label>1</label>
        <note>catalytic</note>
    </ligand>
</feature>
<evidence type="ECO:0000256" key="6">
    <source>
        <dbReference type="ARBA" id="ARBA00022842"/>
    </source>
</evidence>
<dbReference type="GO" id="GO:0008934">
    <property type="term" value="F:inositol monophosphate 1-phosphatase activity"/>
    <property type="evidence" value="ECO:0007669"/>
    <property type="project" value="InterPro"/>
</dbReference>
<sequence length="302" mass="31280">MVTVNEARPTAPTTPARPAALAGDEPADLRRIAEDIVTEAAAHLGELPRPWDERDDAGVATAGVATKSTPTDVVTASDHAVESLIRERLGALRPGDVVVGEEHGSTAGESRTVWLVDPIDGTVNFLYGMPWYAISVAAVRDGVSVAGAVIEPASGRLWSAAAGAGATCDGRPLRVSGATDMSLSLLATGFSYRPERRERQVRMIGAMLPHVRDVRRAGAASLDLCAVAAGWADAYLEHGCNWWDWAAGALIAEEAGALVRTPGPTGSVPPDDGLGADALFAATPAIAEELAALAREHGAAEV</sequence>
<dbReference type="GO" id="GO:0046872">
    <property type="term" value="F:metal ion binding"/>
    <property type="evidence" value="ECO:0007669"/>
    <property type="project" value="UniProtKB-KW"/>
</dbReference>
<dbReference type="GO" id="GO:0006020">
    <property type="term" value="P:inositol metabolic process"/>
    <property type="evidence" value="ECO:0007669"/>
    <property type="project" value="TreeGrafter"/>
</dbReference>
<feature type="binding site" evidence="7">
    <location>
        <position position="244"/>
    </location>
    <ligand>
        <name>Mg(2+)</name>
        <dbReference type="ChEBI" id="CHEBI:18420"/>
        <label>1</label>
        <note>catalytic</note>
    </ligand>
</feature>
<dbReference type="PANTHER" id="PTHR20854">
    <property type="entry name" value="INOSITOL MONOPHOSPHATASE"/>
    <property type="match status" value="1"/>
</dbReference>
<evidence type="ECO:0000256" key="7">
    <source>
        <dbReference type="PIRSR" id="PIRSR600760-2"/>
    </source>
</evidence>
<dbReference type="InterPro" id="IPR000760">
    <property type="entry name" value="Inositol_monophosphatase-like"/>
</dbReference>
<reference evidence="10 11" key="1">
    <citation type="submission" date="2019-06" db="EMBL/GenBank/DDBJ databases">
        <title>Sequencing the genomes of 1000 actinobacteria strains.</title>
        <authorList>
            <person name="Klenk H.-P."/>
        </authorList>
    </citation>
    <scope>NUCLEOTIDE SEQUENCE [LARGE SCALE GENOMIC DNA]</scope>
    <source>
        <strain evidence="10 11">DSM 45671</strain>
    </source>
</reference>
<evidence type="ECO:0000256" key="2">
    <source>
        <dbReference type="ARBA" id="ARBA00001946"/>
    </source>
</evidence>
<evidence type="ECO:0000256" key="1">
    <source>
        <dbReference type="ARBA" id="ARBA00001033"/>
    </source>
</evidence>
<dbReference type="PANTHER" id="PTHR20854:SF4">
    <property type="entry name" value="INOSITOL-1-MONOPHOSPHATASE-RELATED"/>
    <property type="match status" value="1"/>
</dbReference>
<dbReference type="PROSITE" id="PS00629">
    <property type="entry name" value="IMP_1"/>
    <property type="match status" value="1"/>
</dbReference>
<evidence type="ECO:0000256" key="4">
    <source>
        <dbReference type="ARBA" id="ARBA00022723"/>
    </source>
</evidence>
<name>A0A561SYY7_9PSEU</name>
<comment type="catalytic activity">
    <reaction evidence="1 8">
        <text>a myo-inositol phosphate + H2O = myo-inositol + phosphate</text>
        <dbReference type="Rhea" id="RHEA:24056"/>
        <dbReference type="ChEBI" id="CHEBI:15377"/>
        <dbReference type="ChEBI" id="CHEBI:17268"/>
        <dbReference type="ChEBI" id="CHEBI:43474"/>
        <dbReference type="ChEBI" id="CHEBI:84139"/>
        <dbReference type="EC" id="3.1.3.25"/>
    </reaction>
</comment>
<accession>A0A561SYY7</accession>
<dbReference type="InterPro" id="IPR020583">
    <property type="entry name" value="Inositol_monoP_metal-BS"/>
</dbReference>
<keyword evidence="4 7" id="KW-0479">Metal-binding</keyword>
<evidence type="ECO:0000256" key="5">
    <source>
        <dbReference type="ARBA" id="ARBA00022801"/>
    </source>
</evidence>
<dbReference type="CDD" id="cd01639">
    <property type="entry name" value="IMPase"/>
    <property type="match status" value="1"/>
</dbReference>